<evidence type="ECO:0000256" key="1">
    <source>
        <dbReference type="SAM" id="MobiDB-lite"/>
    </source>
</evidence>
<feature type="region of interest" description="Disordered" evidence="1">
    <location>
        <begin position="99"/>
        <end position="120"/>
    </location>
</feature>
<evidence type="ECO:0000313" key="2">
    <source>
        <dbReference type="EMBL" id="AWM40467.1"/>
    </source>
</evidence>
<name>A0A2Z3HAE3_9BACT</name>
<sequence length="120" mass="13166">MKIGCHCGASIIDQTDELPHKGHLIPDQAWFSTNDAIDDEVIDPVADGRLGKEEAYHLARRIIGRSARLMWQCRACGRLYVDSRDGQLRCFVPEGEPADREVLRGGQRPAEPGAAPDTAG</sequence>
<accession>A0A2Z3HAE3</accession>
<evidence type="ECO:0000313" key="3">
    <source>
        <dbReference type="Proteomes" id="UP000245802"/>
    </source>
</evidence>
<dbReference type="RefSeq" id="WP_010046770.1">
    <property type="nucleotide sequence ID" value="NZ_CP025958.1"/>
</dbReference>
<reference evidence="2 3" key="1">
    <citation type="submission" date="2018-01" db="EMBL/GenBank/DDBJ databases">
        <title>G. obscuriglobus.</title>
        <authorList>
            <person name="Franke J."/>
            <person name="Blomberg W."/>
            <person name="Selmecki A."/>
        </authorList>
    </citation>
    <scope>NUCLEOTIDE SEQUENCE [LARGE SCALE GENOMIC DNA]</scope>
    <source>
        <strain evidence="2 3">DSM 5831</strain>
    </source>
</reference>
<dbReference type="OrthoDB" id="1821427at2"/>
<protein>
    <submittedName>
        <fullName evidence="2">Uncharacterized protein</fullName>
    </submittedName>
</protein>
<keyword evidence="3" id="KW-1185">Reference proteome</keyword>
<dbReference type="AlphaFoldDB" id="A0A2Z3HAE3"/>
<proteinExistence type="predicted"/>
<gene>
    <name evidence="2" type="ORF">C1280_28110</name>
</gene>
<dbReference type="Proteomes" id="UP000245802">
    <property type="component" value="Chromosome"/>
</dbReference>
<dbReference type="KEGG" id="gog:C1280_28110"/>
<organism evidence="2 3">
    <name type="scientific">Gemmata obscuriglobus</name>
    <dbReference type="NCBI Taxonomy" id="114"/>
    <lineage>
        <taxon>Bacteria</taxon>
        <taxon>Pseudomonadati</taxon>
        <taxon>Planctomycetota</taxon>
        <taxon>Planctomycetia</taxon>
        <taxon>Gemmatales</taxon>
        <taxon>Gemmataceae</taxon>
        <taxon>Gemmata</taxon>
    </lineage>
</organism>
<dbReference type="EMBL" id="CP025958">
    <property type="protein sequence ID" value="AWM40467.1"/>
    <property type="molecule type" value="Genomic_DNA"/>
</dbReference>